<sequence length="211" mass="23571">IATKADLSGYKSRIAFDGDFLEMVPSYTSIRDPLRRHCHRLNAYLFRHADGRKRGARMSSHHFVGCLDEHFELVAKKGLYGLAVVVGELRVIDMDKLVRLCIFDRQGDTWAWVAPGPKRQQVVVTEAAQADQEIPKEGVQADPTPVQASQAPTATPATRTMPQRMARLEDASGITYTSYGNYHIPYQRCTRRRTDGASTSAAPRTDDQPNP</sequence>
<dbReference type="AlphaFoldDB" id="A0A699KFB3"/>
<organism evidence="2">
    <name type="scientific">Tanacetum cinerariifolium</name>
    <name type="common">Dalmatian daisy</name>
    <name type="synonym">Chrysanthemum cinerariifolium</name>
    <dbReference type="NCBI Taxonomy" id="118510"/>
    <lineage>
        <taxon>Eukaryota</taxon>
        <taxon>Viridiplantae</taxon>
        <taxon>Streptophyta</taxon>
        <taxon>Embryophyta</taxon>
        <taxon>Tracheophyta</taxon>
        <taxon>Spermatophyta</taxon>
        <taxon>Magnoliopsida</taxon>
        <taxon>eudicotyledons</taxon>
        <taxon>Gunneridae</taxon>
        <taxon>Pentapetalae</taxon>
        <taxon>asterids</taxon>
        <taxon>campanulids</taxon>
        <taxon>Asterales</taxon>
        <taxon>Asteraceae</taxon>
        <taxon>Asteroideae</taxon>
        <taxon>Anthemideae</taxon>
        <taxon>Anthemidinae</taxon>
        <taxon>Tanacetum</taxon>
    </lineage>
</organism>
<protein>
    <submittedName>
        <fullName evidence="2">Uncharacterized protein</fullName>
    </submittedName>
</protein>
<feature type="region of interest" description="Disordered" evidence="1">
    <location>
        <begin position="189"/>
        <end position="211"/>
    </location>
</feature>
<evidence type="ECO:0000313" key="2">
    <source>
        <dbReference type="EMBL" id="GFA88255.1"/>
    </source>
</evidence>
<proteinExistence type="predicted"/>
<feature type="compositionally biased region" description="Low complexity" evidence="1">
    <location>
        <begin position="143"/>
        <end position="159"/>
    </location>
</feature>
<gene>
    <name evidence="2" type="ORF">Tci_660227</name>
</gene>
<accession>A0A699KFB3</accession>
<feature type="non-terminal residue" evidence="2">
    <location>
        <position position="1"/>
    </location>
</feature>
<feature type="region of interest" description="Disordered" evidence="1">
    <location>
        <begin position="136"/>
        <end position="159"/>
    </location>
</feature>
<dbReference type="EMBL" id="BKCJ010506683">
    <property type="protein sequence ID" value="GFA88255.1"/>
    <property type="molecule type" value="Genomic_DNA"/>
</dbReference>
<name>A0A699KFB3_TANCI</name>
<comment type="caution">
    <text evidence="2">The sequence shown here is derived from an EMBL/GenBank/DDBJ whole genome shotgun (WGS) entry which is preliminary data.</text>
</comment>
<reference evidence="2" key="1">
    <citation type="journal article" date="2019" name="Sci. Rep.">
        <title>Draft genome of Tanacetum cinerariifolium, the natural source of mosquito coil.</title>
        <authorList>
            <person name="Yamashiro T."/>
            <person name="Shiraishi A."/>
            <person name="Satake H."/>
            <person name="Nakayama K."/>
        </authorList>
    </citation>
    <scope>NUCLEOTIDE SEQUENCE</scope>
</reference>
<evidence type="ECO:0000256" key="1">
    <source>
        <dbReference type="SAM" id="MobiDB-lite"/>
    </source>
</evidence>